<organism evidence="3 4">
    <name type="scientific">Muraenolepis orangiensis</name>
    <name type="common">Patagonian moray cod</name>
    <dbReference type="NCBI Taxonomy" id="630683"/>
    <lineage>
        <taxon>Eukaryota</taxon>
        <taxon>Metazoa</taxon>
        <taxon>Chordata</taxon>
        <taxon>Craniata</taxon>
        <taxon>Vertebrata</taxon>
        <taxon>Euteleostomi</taxon>
        <taxon>Actinopterygii</taxon>
        <taxon>Neopterygii</taxon>
        <taxon>Teleostei</taxon>
        <taxon>Neoteleostei</taxon>
        <taxon>Acanthomorphata</taxon>
        <taxon>Zeiogadaria</taxon>
        <taxon>Gadariae</taxon>
        <taxon>Gadiformes</taxon>
        <taxon>Muraenolepidoidei</taxon>
        <taxon>Muraenolepididae</taxon>
        <taxon>Muraenolepis</taxon>
    </lineage>
</organism>
<comment type="caution">
    <text evidence="3">The sequence shown here is derived from an EMBL/GenBank/DDBJ whole genome shotgun (WGS) entry which is preliminary data.</text>
</comment>
<feature type="domain" description="Tudor" evidence="2">
    <location>
        <begin position="845"/>
        <end position="903"/>
    </location>
</feature>
<dbReference type="InterPro" id="IPR002999">
    <property type="entry name" value="Tudor"/>
</dbReference>
<feature type="compositionally biased region" description="Low complexity" evidence="1">
    <location>
        <begin position="701"/>
        <end position="713"/>
    </location>
</feature>
<evidence type="ECO:0000259" key="2">
    <source>
        <dbReference type="PROSITE" id="PS50304"/>
    </source>
</evidence>
<evidence type="ECO:0000256" key="1">
    <source>
        <dbReference type="SAM" id="MobiDB-lite"/>
    </source>
</evidence>
<dbReference type="FunFam" id="2.30.30.140:FF:000018">
    <property type="entry name" value="Serine/threonine-protein kinase 31"/>
    <property type="match status" value="1"/>
</dbReference>
<dbReference type="PANTHER" id="PTHR22948">
    <property type="entry name" value="TUDOR DOMAIN CONTAINING PROTEIN"/>
    <property type="match status" value="1"/>
</dbReference>
<feature type="region of interest" description="Disordered" evidence="1">
    <location>
        <begin position="980"/>
        <end position="1038"/>
    </location>
</feature>
<dbReference type="Gene3D" id="2.30.30.140">
    <property type="match status" value="5"/>
</dbReference>
<name>A0A9Q0IRF6_9TELE</name>
<gene>
    <name evidence="3" type="ORF">NHX12_024576</name>
</gene>
<dbReference type="Proteomes" id="UP001148018">
    <property type="component" value="Unassembled WGS sequence"/>
</dbReference>
<dbReference type="InterPro" id="IPR050621">
    <property type="entry name" value="Tudor_domain_containing"/>
</dbReference>
<sequence length="1038" mass="111352">MGAFFGREALSVRPVSISGVSVHPRVYLVDLQKKKLAIGSEVKASVGALLSPGGLSVHGDDRLDSLQKLRTELQTTYIPVDQRTASILYIDYGNMEAVPLARIRPLSPNIQPIPPCNWYRGLVQSVPVDQRTASILYIDYGNMEAVPLARIRPLSPNIQPIPPCATECCVAGVVLVTGIWTEECSLAAKLQLLGGRVVTLHVLGVVHSKLSTASLENFKRLSIGKDDNSEARPPEPLTQGVGDCFSVLVIQVHSPGHMICQKVDNAGVIQELQMNLRDHCSQVPVSLNFRPAPGTVCCSKFSDDNQWYRAQVLAYSSEDRVCVGYIDFGNSEEVELDRLRPLSAALLAQPMQAIPCALAGVQPIWSDECVLILQQRVCNRFLRVRVVGRCEGMNLVVMEDQASDPQADMAELLLSVGLAAPADLDQQTEVPLLEESEKSPDPLLWSSAELPCDGQTVALMVSAVQNPGQFFCCNYEPQGLQRLIDLGSELKRLCEGDSSPCQATAGQPCCALFPSDKCWYRALVQEMTQDKVLVYFVDYGNTAEVQKSDLRNITAPLLTLPFQAIPCVEPLGPEWTGEAPLWFRTALDGQALRPGRARLRRGAAGVLQRRMRRLRVDRRNLAGPPAQRRALTAWSRWGPPASEPGYAAVRPLGSPSCHTGAPALAHPISPLSHRSPRCHTRSAPLSHPICPAVTPDLPASHPISPLSHPISPAVTPDLPRCHTRSPPLSHPISPAVTPDLPRCHTRSPPLSHPAHARRFNRPQRTGRQRHRDQGGDDQEPPEGGACEAHANSMGGACEAHANSMGGACEAHANSMGGACEAHANSMGGACEAHANSMGGACEAHANSMGGACEAHANTDKTWYRAVVLDLAEMEASVLFMDYGNSETVPYSSLLPIPDHLLQPPFQIPRCSLTGRERFPPALAADVLTLFGVVLTAGVTATVHTFDGIGNQLSVTLPSEMGGGRLDDFILSKLEATWTGDGPKNYDQQQAAAQEGSSNPPATATAAGGGPGPRQATPTGPTAAVSLQGGSRDFGLLLS</sequence>
<dbReference type="SMART" id="SM00333">
    <property type="entry name" value="TUDOR"/>
    <property type="match status" value="4"/>
</dbReference>
<dbReference type="EMBL" id="JANIIK010000040">
    <property type="protein sequence ID" value="KAJ3607525.1"/>
    <property type="molecule type" value="Genomic_DNA"/>
</dbReference>
<keyword evidence="4" id="KW-1185">Reference proteome</keyword>
<accession>A0A9Q0IRF6</accession>
<feature type="domain" description="Tudor" evidence="2">
    <location>
        <begin position="100"/>
        <end position="161"/>
    </location>
</feature>
<dbReference type="FunFam" id="2.30.30.140:FF:000048">
    <property type="entry name" value="Tudor domain containing 1"/>
    <property type="match status" value="1"/>
</dbReference>
<proteinExistence type="predicted"/>
<dbReference type="OrthoDB" id="341421at2759"/>
<dbReference type="InterPro" id="IPR035437">
    <property type="entry name" value="SNase_OB-fold_sf"/>
</dbReference>
<dbReference type="PANTHER" id="PTHR22948:SF4">
    <property type="entry name" value="TUDOR DOMAIN-CONTAINING PROTEIN 1"/>
    <property type="match status" value="1"/>
</dbReference>
<feature type="compositionally biased region" description="Low complexity" evidence="1">
    <location>
        <begin position="1012"/>
        <end position="1023"/>
    </location>
</feature>
<dbReference type="InterPro" id="IPR047377">
    <property type="entry name" value="Tudor_TDRD1_rpt2"/>
</dbReference>
<protein>
    <recommendedName>
        <fullName evidence="2">Tudor domain-containing protein</fullName>
    </recommendedName>
</protein>
<evidence type="ECO:0000313" key="4">
    <source>
        <dbReference type="Proteomes" id="UP001148018"/>
    </source>
</evidence>
<dbReference type="SUPFAM" id="SSF63748">
    <property type="entry name" value="Tudor/PWWP/MBT"/>
    <property type="match status" value="4"/>
</dbReference>
<feature type="domain" description="Tudor" evidence="2">
    <location>
        <begin position="290"/>
        <end position="349"/>
    </location>
</feature>
<reference evidence="3" key="1">
    <citation type="submission" date="2022-07" db="EMBL/GenBank/DDBJ databases">
        <title>Chromosome-level genome of Muraenolepis orangiensis.</title>
        <authorList>
            <person name="Kim J."/>
        </authorList>
    </citation>
    <scope>NUCLEOTIDE SEQUENCE</scope>
    <source>
        <strain evidence="3">KU_S4_2022</strain>
        <tissue evidence="3">Muscle</tissue>
    </source>
</reference>
<feature type="compositionally biased region" description="Basic residues" evidence="1">
    <location>
        <begin position="754"/>
        <end position="770"/>
    </location>
</feature>
<dbReference type="AlphaFoldDB" id="A0A9Q0IRF6"/>
<dbReference type="Pfam" id="PF00567">
    <property type="entry name" value="TUDOR"/>
    <property type="match status" value="5"/>
</dbReference>
<dbReference type="Gene3D" id="2.40.50.90">
    <property type="match status" value="2"/>
</dbReference>
<feature type="compositionally biased region" description="Polar residues" evidence="1">
    <location>
        <begin position="985"/>
        <end position="998"/>
    </location>
</feature>
<feature type="region of interest" description="Disordered" evidence="1">
    <location>
        <begin position="701"/>
        <end position="789"/>
    </location>
</feature>
<dbReference type="CDD" id="cd20409">
    <property type="entry name" value="Tudor_TDRD1_rpt2"/>
    <property type="match status" value="1"/>
</dbReference>
<dbReference type="PROSITE" id="PS50304">
    <property type="entry name" value="TUDOR"/>
    <property type="match status" value="4"/>
</dbReference>
<evidence type="ECO:0000313" key="3">
    <source>
        <dbReference type="EMBL" id="KAJ3607525.1"/>
    </source>
</evidence>
<feature type="domain" description="Tudor" evidence="2">
    <location>
        <begin position="502"/>
        <end position="560"/>
    </location>
</feature>